<dbReference type="InterPro" id="IPR050595">
    <property type="entry name" value="Bact_response_regulator"/>
</dbReference>
<evidence type="ECO:0000256" key="1">
    <source>
        <dbReference type="ARBA" id="ARBA00022553"/>
    </source>
</evidence>
<dbReference type="SMART" id="SM00448">
    <property type="entry name" value="REC"/>
    <property type="match status" value="1"/>
</dbReference>
<dbReference type="InterPro" id="IPR001789">
    <property type="entry name" value="Sig_transdc_resp-reg_receiver"/>
</dbReference>
<dbReference type="PANTHER" id="PTHR44591:SF3">
    <property type="entry name" value="RESPONSE REGULATORY DOMAIN-CONTAINING PROTEIN"/>
    <property type="match status" value="1"/>
</dbReference>
<reference evidence="4 5" key="1">
    <citation type="journal article" date="2019" name="Int. J. Syst. Evol. Microbiol.">
        <title>The Global Catalogue of Microorganisms (GCM) 10K type strain sequencing project: providing services to taxonomists for standard genome sequencing and annotation.</title>
        <authorList>
            <consortium name="The Broad Institute Genomics Platform"/>
            <consortium name="The Broad Institute Genome Sequencing Center for Infectious Disease"/>
            <person name="Wu L."/>
            <person name="Ma J."/>
        </authorList>
    </citation>
    <scope>NUCLEOTIDE SEQUENCE [LARGE SCALE GENOMIC DNA]</scope>
    <source>
        <strain evidence="4 5">JCM 3272</strain>
    </source>
</reference>
<dbReference type="CDD" id="cd00156">
    <property type="entry name" value="REC"/>
    <property type="match status" value="1"/>
</dbReference>
<dbReference type="InterPro" id="IPR011006">
    <property type="entry name" value="CheY-like_superfamily"/>
</dbReference>
<proteinExistence type="predicted"/>
<keyword evidence="5" id="KW-1185">Reference proteome</keyword>
<feature type="domain" description="Response regulatory" evidence="3">
    <location>
        <begin position="16"/>
        <end position="131"/>
    </location>
</feature>
<evidence type="ECO:0000313" key="4">
    <source>
        <dbReference type="EMBL" id="GAA2325686.1"/>
    </source>
</evidence>
<evidence type="ECO:0000259" key="3">
    <source>
        <dbReference type="PROSITE" id="PS50110"/>
    </source>
</evidence>
<protein>
    <submittedName>
        <fullName evidence="4">Response regulator transcription factor</fullName>
    </submittedName>
</protein>
<dbReference type="SUPFAM" id="SSF52172">
    <property type="entry name" value="CheY-like"/>
    <property type="match status" value="1"/>
</dbReference>
<keyword evidence="1 2" id="KW-0597">Phosphoprotein</keyword>
<evidence type="ECO:0000256" key="2">
    <source>
        <dbReference type="PROSITE-ProRule" id="PRU00169"/>
    </source>
</evidence>
<evidence type="ECO:0000313" key="5">
    <source>
        <dbReference type="Proteomes" id="UP001501444"/>
    </source>
</evidence>
<feature type="modified residue" description="4-aspartylphosphate" evidence="2">
    <location>
        <position position="66"/>
    </location>
</feature>
<comment type="caution">
    <text evidence="4">The sequence shown here is derived from an EMBL/GenBank/DDBJ whole genome shotgun (WGS) entry which is preliminary data.</text>
</comment>
<sequence length="143" mass="15557">MGVAQTVAVGCHEDLRCLVVDGCDPVTRSIRDLLEREGIEVLGVASSFAEALRQFHDLRPDVVLVDLCLGAESGFDLARKLSSVREPPMVILMSTRRQDDYEELIAASPAVGFLSKIAVSSGAIRNLITTARNRPHTDGVVRR</sequence>
<gene>
    <name evidence="4" type="ORF">GCM10010170_000090</name>
</gene>
<name>A0ABN3FBA9_9ACTN</name>
<dbReference type="Gene3D" id="3.40.50.2300">
    <property type="match status" value="1"/>
</dbReference>
<dbReference type="Pfam" id="PF00072">
    <property type="entry name" value="Response_reg"/>
    <property type="match status" value="1"/>
</dbReference>
<dbReference type="PANTHER" id="PTHR44591">
    <property type="entry name" value="STRESS RESPONSE REGULATOR PROTEIN 1"/>
    <property type="match status" value="1"/>
</dbReference>
<accession>A0ABN3FBA9</accession>
<dbReference type="PROSITE" id="PS50110">
    <property type="entry name" value="RESPONSE_REGULATORY"/>
    <property type="match status" value="1"/>
</dbReference>
<dbReference type="Proteomes" id="UP001501444">
    <property type="component" value="Unassembled WGS sequence"/>
</dbReference>
<dbReference type="EMBL" id="BAAARV010000001">
    <property type="protein sequence ID" value="GAA2325686.1"/>
    <property type="molecule type" value="Genomic_DNA"/>
</dbReference>
<organism evidence="4 5">
    <name type="scientific">Dactylosporangium salmoneum</name>
    <dbReference type="NCBI Taxonomy" id="53361"/>
    <lineage>
        <taxon>Bacteria</taxon>
        <taxon>Bacillati</taxon>
        <taxon>Actinomycetota</taxon>
        <taxon>Actinomycetes</taxon>
        <taxon>Micromonosporales</taxon>
        <taxon>Micromonosporaceae</taxon>
        <taxon>Dactylosporangium</taxon>
    </lineage>
</organism>